<dbReference type="EMBL" id="BMKQ01000001">
    <property type="protein sequence ID" value="GGF33478.1"/>
    <property type="molecule type" value="Genomic_DNA"/>
</dbReference>
<keyword evidence="5" id="KW-0408">Iron</keyword>
<evidence type="ECO:0000256" key="6">
    <source>
        <dbReference type="ARBA" id="ARBA00023014"/>
    </source>
</evidence>
<dbReference type="AlphaFoldDB" id="A0A917B9T6"/>
<evidence type="ECO:0000256" key="9">
    <source>
        <dbReference type="ARBA" id="ARBA00034078"/>
    </source>
</evidence>
<dbReference type="PRINTS" id="PR00162">
    <property type="entry name" value="RIESKE"/>
</dbReference>
<evidence type="ECO:0000256" key="8">
    <source>
        <dbReference type="ARBA" id="ARBA00029586"/>
    </source>
</evidence>
<keyword evidence="6" id="KW-0411">Iron-sulfur</keyword>
<dbReference type="Proteomes" id="UP000649179">
    <property type="component" value="Unassembled WGS sequence"/>
</dbReference>
<reference evidence="11" key="2">
    <citation type="submission" date="2020-09" db="EMBL/GenBank/DDBJ databases">
        <authorList>
            <person name="Sun Q."/>
            <person name="Zhou Y."/>
        </authorList>
    </citation>
    <scope>NUCLEOTIDE SEQUENCE</scope>
    <source>
        <strain evidence="11">CGMCC 1.16067</strain>
    </source>
</reference>
<evidence type="ECO:0000256" key="7">
    <source>
        <dbReference type="ARBA" id="ARBA00023157"/>
    </source>
</evidence>
<dbReference type="Gene3D" id="2.102.10.10">
    <property type="entry name" value="Rieske [2Fe-2S] iron-sulphur domain"/>
    <property type="match status" value="1"/>
</dbReference>
<organism evidence="11 12">
    <name type="scientific">Marmoricola endophyticus</name>
    <dbReference type="NCBI Taxonomy" id="2040280"/>
    <lineage>
        <taxon>Bacteria</taxon>
        <taxon>Bacillati</taxon>
        <taxon>Actinomycetota</taxon>
        <taxon>Actinomycetes</taxon>
        <taxon>Propionibacteriales</taxon>
        <taxon>Nocardioidaceae</taxon>
        <taxon>Marmoricola</taxon>
    </lineage>
</organism>
<proteinExistence type="predicted"/>
<protein>
    <recommendedName>
        <fullName evidence="2">Cytochrome bc1 complex Rieske iron-sulfur subunit</fullName>
    </recommendedName>
    <alternativeName>
        <fullName evidence="8">Cytochrome bc1 reductase complex subunit QcrA</fullName>
    </alternativeName>
</protein>
<comment type="cofactor">
    <cofactor evidence="9">
        <name>[2Fe-2S] cluster</name>
        <dbReference type="ChEBI" id="CHEBI:190135"/>
    </cofactor>
</comment>
<dbReference type="InterPro" id="IPR005805">
    <property type="entry name" value="Rieske_Fe-S_prot_C"/>
</dbReference>
<dbReference type="FunFam" id="2.102.10.10:FF:000016">
    <property type="entry name" value="Nitrite reductase/ring-hydroxylating ferredoxin subunit"/>
    <property type="match status" value="1"/>
</dbReference>
<dbReference type="Pfam" id="PF00355">
    <property type="entry name" value="Rieske"/>
    <property type="match status" value="1"/>
</dbReference>
<dbReference type="PROSITE" id="PS51296">
    <property type="entry name" value="RIESKE"/>
    <property type="match status" value="1"/>
</dbReference>
<dbReference type="GO" id="GO:0004497">
    <property type="term" value="F:monooxygenase activity"/>
    <property type="evidence" value="ECO:0007669"/>
    <property type="project" value="UniProtKB-ARBA"/>
</dbReference>
<name>A0A917B9T6_9ACTN</name>
<dbReference type="PANTHER" id="PTHR10134">
    <property type="entry name" value="CYTOCHROME B-C1 COMPLEX SUBUNIT RIESKE, MITOCHONDRIAL"/>
    <property type="match status" value="1"/>
</dbReference>
<evidence type="ECO:0000256" key="5">
    <source>
        <dbReference type="ARBA" id="ARBA00023004"/>
    </source>
</evidence>
<dbReference type="InterPro" id="IPR014349">
    <property type="entry name" value="Rieske_Fe-S_prot"/>
</dbReference>
<evidence type="ECO:0000256" key="2">
    <source>
        <dbReference type="ARBA" id="ARBA00015816"/>
    </source>
</evidence>
<feature type="domain" description="Rieske" evidence="10">
    <location>
        <begin position="55"/>
        <end position="147"/>
    </location>
</feature>
<sequence length="148" mass="14914">MSDAPQPARIVGTDRRTLVRHAAVLGVGGVSLPLLAACGPLGGDETEAEKPSSGQKIAATSDVPVGGGVILDDPGIVLTQPTEGTFKAFSPICPHQGCSVTKVTDGEIDCPCHGSRFSIEDGSVKQGPAQKGLEKVAVTVSGNEIVGA</sequence>
<dbReference type="InterPro" id="IPR036922">
    <property type="entry name" value="Rieske_2Fe-2S_sf"/>
</dbReference>
<accession>A0A917B9T6</accession>
<comment type="caution">
    <text evidence="11">The sequence shown here is derived from an EMBL/GenBank/DDBJ whole genome shotgun (WGS) entry which is preliminary data.</text>
</comment>
<evidence type="ECO:0000256" key="1">
    <source>
        <dbReference type="ARBA" id="ARBA00002494"/>
    </source>
</evidence>
<evidence type="ECO:0000256" key="3">
    <source>
        <dbReference type="ARBA" id="ARBA00022714"/>
    </source>
</evidence>
<dbReference type="GO" id="GO:0051537">
    <property type="term" value="F:2 iron, 2 sulfur cluster binding"/>
    <property type="evidence" value="ECO:0007669"/>
    <property type="project" value="UniProtKB-KW"/>
</dbReference>
<reference evidence="11" key="1">
    <citation type="journal article" date="2014" name="Int. J. Syst. Evol. Microbiol.">
        <title>Complete genome sequence of Corynebacterium casei LMG S-19264T (=DSM 44701T), isolated from a smear-ripened cheese.</title>
        <authorList>
            <consortium name="US DOE Joint Genome Institute (JGI-PGF)"/>
            <person name="Walter F."/>
            <person name="Albersmeier A."/>
            <person name="Kalinowski J."/>
            <person name="Ruckert C."/>
        </authorList>
    </citation>
    <scope>NUCLEOTIDE SEQUENCE</scope>
    <source>
        <strain evidence="11">CGMCC 1.16067</strain>
    </source>
</reference>
<evidence type="ECO:0000259" key="10">
    <source>
        <dbReference type="PROSITE" id="PS51296"/>
    </source>
</evidence>
<gene>
    <name evidence="11" type="ORF">GCM10011519_03650</name>
</gene>
<dbReference type="GO" id="GO:0016705">
    <property type="term" value="F:oxidoreductase activity, acting on paired donors, with incorporation or reduction of molecular oxygen"/>
    <property type="evidence" value="ECO:0007669"/>
    <property type="project" value="UniProtKB-ARBA"/>
</dbReference>
<dbReference type="InterPro" id="IPR017941">
    <property type="entry name" value="Rieske_2Fe-2S"/>
</dbReference>
<keyword evidence="3" id="KW-0001">2Fe-2S</keyword>
<dbReference type="GO" id="GO:0046872">
    <property type="term" value="F:metal ion binding"/>
    <property type="evidence" value="ECO:0007669"/>
    <property type="project" value="UniProtKB-KW"/>
</dbReference>
<dbReference type="RefSeq" id="WP_188777721.1">
    <property type="nucleotide sequence ID" value="NZ_BMKQ01000001.1"/>
</dbReference>
<dbReference type="CDD" id="cd03467">
    <property type="entry name" value="Rieske"/>
    <property type="match status" value="1"/>
</dbReference>
<evidence type="ECO:0000313" key="11">
    <source>
        <dbReference type="EMBL" id="GGF33478.1"/>
    </source>
</evidence>
<keyword evidence="4" id="KW-0479">Metal-binding</keyword>
<evidence type="ECO:0000313" key="12">
    <source>
        <dbReference type="Proteomes" id="UP000649179"/>
    </source>
</evidence>
<keyword evidence="7" id="KW-1015">Disulfide bond</keyword>
<evidence type="ECO:0000256" key="4">
    <source>
        <dbReference type="ARBA" id="ARBA00022723"/>
    </source>
</evidence>
<keyword evidence="12" id="KW-1185">Reference proteome</keyword>
<dbReference type="GO" id="GO:0016020">
    <property type="term" value="C:membrane"/>
    <property type="evidence" value="ECO:0007669"/>
    <property type="project" value="InterPro"/>
</dbReference>
<comment type="function">
    <text evidence="1">Iron-sulfur subunit of the cytochrome bc1 complex, an essential component of the respiratory electron transport chain required for ATP synthesis. The bc1 complex catalyzes the oxidation of menaquinol and the reduction of cytochrome c in the respiratory chain. The bc1 complex operates through a Q-cycle mechanism that couples electron transfer to generation of the proton gradient that drives ATP synthesis.</text>
</comment>
<dbReference type="SUPFAM" id="SSF50022">
    <property type="entry name" value="ISP domain"/>
    <property type="match status" value="1"/>
</dbReference>